<dbReference type="Proteomes" id="UP000683360">
    <property type="component" value="Unassembled WGS sequence"/>
</dbReference>
<protein>
    <submittedName>
        <fullName evidence="1">Uncharacterized protein</fullName>
    </submittedName>
</protein>
<organism evidence="1 2">
    <name type="scientific">Mytilus edulis</name>
    <name type="common">Blue mussel</name>
    <dbReference type="NCBI Taxonomy" id="6550"/>
    <lineage>
        <taxon>Eukaryota</taxon>
        <taxon>Metazoa</taxon>
        <taxon>Spiralia</taxon>
        <taxon>Lophotrochozoa</taxon>
        <taxon>Mollusca</taxon>
        <taxon>Bivalvia</taxon>
        <taxon>Autobranchia</taxon>
        <taxon>Pteriomorphia</taxon>
        <taxon>Mytilida</taxon>
        <taxon>Mytiloidea</taxon>
        <taxon>Mytilidae</taxon>
        <taxon>Mytilinae</taxon>
        <taxon>Mytilus</taxon>
    </lineage>
</organism>
<dbReference type="Gene3D" id="3.80.10.10">
    <property type="entry name" value="Ribonuclease Inhibitor"/>
    <property type="match status" value="2"/>
</dbReference>
<name>A0A8S3TVL1_MYTED</name>
<dbReference type="InterPro" id="IPR032675">
    <property type="entry name" value="LRR_dom_sf"/>
</dbReference>
<gene>
    <name evidence="1" type="ORF">MEDL_47907</name>
</gene>
<evidence type="ECO:0000313" key="1">
    <source>
        <dbReference type="EMBL" id="CAG2235431.1"/>
    </source>
</evidence>
<evidence type="ECO:0000313" key="2">
    <source>
        <dbReference type="Proteomes" id="UP000683360"/>
    </source>
</evidence>
<comment type="caution">
    <text evidence="1">The sequence shown here is derived from an EMBL/GenBank/DDBJ whole genome shotgun (WGS) entry which is preliminary data.</text>
</comment>
<dbReference type="SUPFAM" id="SSF52058">
    <property type="entry name" value="L domain-like"/>
    <property type="match status" value="2"/>
</dbReference>
<proteinExistence type="predicted"/>
<dbReference type="AlphaFoldDB" id="A0A8S3TVL1"/>
<accession>A0A8S3TVL1</accession>
<keyword evidence="2" id="KW-1185">Reference proteome</keyword>
<reference evidence="1" key="1">
    <citation type="submission" date="2021-03" db="EMBL/GenBank/DDBJ databases">
        <authorList>
            <person name="Bekaert M."/>
        </authorList>
    </citation>
    <scope>NUCLEOTIDE SEQUENCE</scope>
</reference>
<dbReference type="EMBL" id="CAJPWZ010002318">
    <property type="protein sequence ID" value="CAG2235431.1"/>
    <property type="molecule type" value="Genomic_DNA"/>
</dbReference>
<sequence length="349" mass="40435">MKNTTFENFPDNVKQIYFGNVREIIQRISLVELNFLNPFTHLKVLSLTNLDGRLSDALTILHPFKHKSMKAVIFRGIGIRLETVVILTETMASYLKTVCIDTLILAENNIVEVEPNALSSFQYAHCFNVIVLSGNRFSLVTNHNYGQLLQLLPQLTNLKIFDFSYNPVKYQTINYLHIQYLNDVAHFQPPFHGRIIYELQSKNWVSGKPDGSDHYLQSKLTKKTQDLPTLTIAFPSRSKNLINLILTNNILLEIPIAVTYIDTLETLDMRFNQLQSINETMRSWMESQNQRTKNKFKIYLANNMFLCNCDTMEFIQWIFESRLNFDSKTKNYTCQLSNGTFSDTKTSVL</sequence>